<sequence length="133" mass="15021">MKLSLLSWNVRGIMIPSRKQFVRSVLQRFRSDVVFLQEVKSAGFKLRNRMNYSWNGPFWASDHCKGSGGVVIALSSFLQSFVIASGSDPDDRCVWVTLLIQDWVLGFCAVYAPNLSSERGCLWDWITTSLPAV</sequence>
<dbReference type="Gene3D" id="3.60.10.10">
    <property type="entry name" value="Endonuclease/exonuclease/phosphatase"/>
    <property type="match status" value="1"/>
</dbReference>
<dbReference type="GO" id="GO:0003824">
    <property type="term" value="F:catalytic activity"/>
    <property type="evidence" value="ECO:0007669"/>
    <property type="project" value="InterPro"/>
</dbReference>
<organism evidence="2">
    <name type="scientific">Picea glauca</name>
    <name type="common">White spruce</name>
    <name type="synonym">Pinus glauca</name>
    <dbReference type="NCBI Taxonomy" id="3330"/>
    <lineage>
        <taxon>Eukaryota</taxon>
        <taxon>Viridiplantae</taxon>
        <taxon>Streptophyta</taxon>
        <taxon>Embryophyta</taxon>
        <taxon>Tracheophyta</taxon>
        <taxon>Spermatophyta</taxon>
        <taxon>Pinopsida</taxon>
        <taxon>Pinidae</taxon>
        <taxon>Conifers I</taxon>
        <taxon>Pinales</taxon>
        <taxon>Pinaceae</taxon>
        <taxon>Picea</taxon>
    </lineage>
</organism>
<dbReference type="InterPro" id="IPR036691">
    <property type="entry name" value="Endo/exonu/phosph_ase_sf"/>
</dbReference>
<geneLocation type="mitochondrion" evidence="2"/>
<gene>
    <name evidence="2" type="ORF">ABT39_MTgene3221</name>
</gene>
<dbReference type="Pfam" id="PF03372">
    <property type="entry name" value="Exo_endo_phos"/>
    <property type="match status" value="1"/>
</dbReference>
<dbReference type="SUPFAM" id="SSF56219">
    <property type="entry name" value="DNase I-like"/>
    <property type="match status" value="1"/>
</dbReference>
<comment type="caution">
    <text evidence="2">The sequence shown here is derived from an EMBL/GenBank/DDBJ whole genome shotgun (WGS) entry which is preliminary data.</text>
</comment>
<keyword evidence="2" id="KW-0496">Mitochondrion</keyword>
<reference evidence="2" key="1">
    <citation type="journal article" date="2015" name="Genome Biol. Evol.">
        <title>Organellar Genomes of White Spruce (Picea glauca): Assembly and Annotation.</title>
        <authorList>
            <person name="Jackman S.D."/>
            <person name="Warren R.L."/>
            <person name="Gibb E.A."/>
            <person name="Vandervalk B.P."/>
            <person name="Mohamadi H."/>
            <person name="Chu J."/>
            <person name="Raymond A."/>
            <person name="Pleasance S."/>
            <person name="Coope R."/>
            <person name="Wildung M.R."/>
            <person name="Ritland C.E."/>
            <person name="Bousquet J."/>
            <person name="Jones S.J."/>
            <person name="Bohlmann J."/>
            <person name="Birol I."/>
        </authorList>
    </citation>
    <scope>NUCLEOTIDE SEQUENCE [LARGE SCALE GENOMIC DNA]</scope>
    <source>
        <tissue evidence="2">Flushing bud</tissue>
    </source>
</reference>
<feature type="domain" description="Endonuclease/exonuclease/phosphatase" evidence="1">
    <location>
        <begin position="6"/>
        <end position="102"/>
    </location>
</feature>
<protein>
    <recommendedName>
        <fullName evidence="1">Endonuclease/exonuclease/phosphatase domain-containing protein</fullName>
    </recommendedName>
</protein>
<accession>A0A101M300</accession>
<evidence type="ECO:0000259" key="1">
    <source>
        <dbReference type="Pfam" id="PF03372"/>
    </source>
</evidence>
<name>A0A101M300_PICGL</name>
<dbReference type="AlphaFoldDB" id="A0A101M300"/>
<evidence type="ECO:0000313" key="2">
    <source>
        <dbReference type="EMBL" id="KUM49993.1"/>
    </source>
</evidence>
<proteinExistence type="predicted"/>
<dbReference type="EMBL" id="LKAM01000002">
    <property type="protein sequence ID" value="KUM49993.1"/>
    <property type="molecule type" value="Genomic_DNA"/>
</dbReference>
<dbReference type="InterPro" id="IPR005135">
    <property type="entry name" value="Endo/exonuclease/phosphatase"/>
</dbReference>